<organism evidence="1 2">
    <name type="scientific">Pogonomyrmex barbatus</name>
    <name type="common">red harvester ant</name>
    <dbReference type="NCBI Taxonomy" id="144034"/>
    <lineage>
        <taxon>Eukaryota</taxon>
        <taxon>Metazoa</taxon>
        <taxon>Ecdysozoa</taxon>
        <taxon>Arthropoda</taxon>
        <taxon>Hexapoda</taxon>
        <taxon>Insecta</taxon>
        <taxon>Pterygota</taxon>
        <taxon>Neoptera</taxon>
        <taxon>Endopterygota</taxon>
        <taxon>Hymenoptera</taxon>
        <taxon>Apocrita</taxon>
        <taxon>Aculeata</taxon>
        <taxon>Formicoidea</taxon>
        <taxon>Formicidae</taxon>
        <taxon>Myrmicinae</taxon>
        <taxon>Pogonomyrmex</taxon>
    </lineage>
</organism>
<name>A0A6I9VX59_9HYME</name>
<dbReference type="KEGG" id="pbar:105424976"/>
<evidence type="ECO:0000313" key="1">
    <source>
        <dbReference type="Proteomes" id="UP000504615"/>
    </source>
</evidence>
<dbReference type="RefSeq" id="XP_011633779.1">
    <property type="nucleotide sequence ID" value="XM_011635477.2"/>
</dbReference>
<dbReference type="GeneID" id="105424976"/>
<dbReference type="Proteomes" id="UP000504615">
    <property type="component" value="Unplaced"/>
</dbReference>
<dbReference type="OrthoDB" id="7701314at2759"/>
<sequence>MAAFNARFCLFTLAVSVIVCTLLVQGRSLRRRHGHHPHSDYYDDGEWLPRDLSGRLEDNSEYYRDSYRQAEKRLRNSRIPDRSSEYENSKERVASSIRRYKHEFDLWNRESSSRRKEDSPRKYNDTTFSMRFFNRRKRFNKFEPSPVEHNGQSSINEAKDSVRYEMEVREAQNLAICNYTVESIPVPENRSARVPRILEHIKCNHIGSRCQGTNTACCVQTYRNITVFYGDGTSEIMKIYVGCICALKFMSRYASPFTND</sequence>
<dbReference type="AlphaFoldDB" id="A0A6I9VX59"/>
<accession>A0A6I9VX59</accession>
<reference evidence="2" key="1">
    <citation type="submission" date="2025-08" db="UniProtKB">
        <authorList>
            <consortium name="RefSeq"/>
        </authorList>
    </citation>
    <scope>IDENTIFICATION</scope>
</reference>
<keyword evidence="1" id="KW-1185">Reference proteome</keyword>
<proteinExistence type="predicted"/>
<evidence type="ECO:0000313" key="2">
    <source>
        <dbReference type="RefSeq" id="XP_011633779.1"/>
    </source>
</evidence>
<gene>
    <name evidence="2" type="primary">LOC105424976</name>
</gene>
<protein>
    <submittedName>
        <fullName evidence="2">Uncharacterized protein LOC105424976</fullName>
    </submittedName>
</protein>